<keyword evidence="1" id="KW-0479">Metal-binding</keyword>
<dbReference type="OrthoDB" id="5355161at2759"/>
<dbReference type="PANTHER" id="PTHR47660">
    <property type="entry name" value="TRANSCRIPTION FACTOR WITH C2H2 AND ZN(2)-CYS(6) DNA BINDING DOMAIN (EUROFUNG)-RELATED-RELATED"/>
    <property type="match status" value="1"/>
</dbReference>
<dbReference type="InterPro" id="IPR001138">
    <property type="entry name" value="Zn2Cys6_DnaBD"/>
</dbReference>
<dbReference type="PROSITE" id="PS50048">
    <property type="entry name" value="ZN2_CY6_FUNGAL_2"/>
    <property type="match status" value="1"/>
</dbReference>
<dbReference type="GO" id="GO:0000981">
    <property type="term" value="F:DNA-binding transcription factor activity, RNA polymerase II-specific"/>
    <property type="evidence" value="ECO:0007669"/>
    <property type="project" value="InterPro"/>
</dbReference>
<dbReference type="SMART" id="SM00066">
    <property type="entry name" value="GAL4"/>
    <property type="match status" value="1"/>
</dbReference>
<dbReference type="InterPro" id="IPR036864">
    <property type="entry name" value="Zn2-C6_fun-type_DNA-bd_sf"/>
</dbReference>
<evidence type="ECO:0000313" key="8">
    <source>
        <dbReference type="EMBL" id="KAJ4007906.1"/>
    </source>
</evidence>
<gene>
    <name evidence="8" type="ORF">NW766_009718</name>
</gene>
<evidence type="ECO:0000313" key="9">
    <source>
        <dbReference type="Proteomes" id="UP001152130"/>
    </source>
</evidence>
<dbReference type="AlphaFoldDB" id="A0A9W8U771"/>
<reference evidence="8" key="1">
    <citation type="submission" date="2022-10" db="EMBL/GenBank/DDBJ databases">
        <title>Fusarium specimens isolated from Avocado Roots.</title>
        <authorList>
            <person name="Stajich J."/>
            <person name="Roper C."/>
            <person name="Heimlech-Rivalta G."/>
        </authorList>
    </citation>
    <scope>NUCLEOTIDE SEQUENCE</scope>
    <source>
        <strain evidence="8">CF00143</strain>
    </source>
</reference>
<evidence type="ECO:0000256" key="2">
    <source>
        <dbReference type="ARBA" id="ARBA00022833"/>
    </source>
</evidence>
<evidence type="ECO:0000256" key="1">
    <source>
        <dbReference type="ARBA" id="ARBA00022723"/>
    </source>
</evidence>
<dbReference type="Gene3D" id="4.10.240.10">
    <property type="entry name" value="Zn(2)-C6 fungal-type DNA-binding domain"/>
    <property type="match status" value="1"/>
</dbReference>
<dbReference type="SUPFAM" id="SSF57701">
    <property type="entry name" value="Zn2/Cys6 DNA-binding domain"/>
    <property type="match status" value="1"/>
</dbReference>
<dbReference type="GO" id="GO:0008270">
    <property type="term" value="F:zinc ion binding"/>
    <property type="evidence" value="ECO:0007669"/>
    <property type="project" value="InterPro"/>
</dbReference>
<comment type="caution">
    <text evidence="8">The sequence shown here is derived from an EMBL/GenBank/DDBJ whole genome shotgun (WGS) entry which is preliminary data.</text>
</comment>
<sequence>MAPVAKVKACFPCSSGKRKCDKAQPACTRCNDRDVECRYPPTKRKRPHASAAVVSNSPSISNSNQGPTTLTNIAFPSSAIDQVDPQEWLRSLGTLGAPRDDSSSSSSSTGHRDTTHFFLKPDTWIIRHIPFTTPTFSNEICMNYVRGIHDFFNEWVTNSHSSFMHRQLYADSGYPAAIQDAYTCIALHNIKNAANEDAIDDILAAKMAVLLKSYPQNDTSSENLDIREHLSRTQALYVHLVLSLFSSSIGARANGEQHIQTLISWTQQLWEVAHHDPDICQSENNDGSATSANAIVLDAMFDGDTTPRLWRSWVLSESIRRIWLMATSTIGVYLTLRQKWAECHGGIYFTSRKDVWNAKSASGWAAACRKADPLFVCSLECESLFLTSKASDVDDMLINMFTIMWGAERVENWVERTAQPGQVVKVWRCHDASEK</sequence>
<keyword evidence="4" id="KW-0804">Transcription</keyword>
<feature type="region of interest" description="Disordered" evidence="6">
    <location>
        <begin position="93"/>
        <end position="114"/>
    </location>
</feature>
<feature type="compositionally biased region" description="Low complexity" evidence="6">
    <location>
        <begin position="49"/>
        <end position="64"/>
    </location>
</feature>
<keyword evidence="5" id="KW-0539">Nucleus</keyword>
<feature type="domain" description="Zn(2)-C6 fungal-type" evidence="7">
    <location>
        <begin position="9"/>
        <end position="39"/>
    </location>
</feature>
<keyword evidence="2" id="KW-0862">Zinc</keyword>
<dbReference type="CDD" id="cd00067">
    <property type="entry name" value="GAL4"/>
    <property type="match status" value="1"/>
</dbReference>
<evidence type="ECO:0000256" key="3">
    <source>
        <dbReference type="ARBA" id="ARBA00023015"/>
    </source>
</evidence>
<dbReference type="EMBL" id="JAPDHF010000016">
    <property type="protein sequence ID" value="KAJ4007906.1"/>
    <property type="molecule type" value="Genomic_DNA"/>
</dbReference>
<accession>A0A9W8U771</accession>
<dbReference type="Proteomes" id="UP001152130">
    <property type="component" value="Unassembled WGS sequence"/>
</dbReference>
<protein>
    <recommendedName>
        <fullName evidence="7">Zn(2)-C6 fungal-type domain-containing protein</fullName>
    </recommendedName>
</protein>
<evidence type="ECO:0000256" key="4">
    <source>
        <dbReference type="ARBA" id="ARBA00023163"/>
    </source>
</evidence>
<proteinExistence type="predicted"/>
<evidence type="ECO:0000259" key="7">
    <source>
        <dbReference type="PROSITE" id="PS50048"/>
    </source>
</evidence>
<feature type="region of interest" description="Disordered" evidence="6">
    <location>
        <begin position="40"/>
        <end position="68"/>
    </location>
</feature>
<evidence type="ECO:0000256" key="5">
    <source>
        <dbReference type="ARBA" id="ARBA00023242"/>
    </source>
</evidence>
<name>A0A9W8U771_9HYPO</name>
<keyword evidence="9" id="KW-1185">Reference proteome</keyword>
<dbReference type="Pfam" id="PF00172">
    <property type="entry name" value="Zn_clus"/>
    <property type="match status" value="1"/>
</dbReference>
<dbReference type="PROSITE" id="PS00463">
    <property type="entry name" value="ZN2_CY6_FUNGAL_1"/>
    <property type="match status" value="1"/>
</dbReference>
<keyword evidence="3" id="KW-0805">Transcription regulation</keyword>
<organism evidence="8 9">
    <name type="scientific">Fusarium irregulare</name>
    <dbReference type="NCBI Taxonomy" id="2494466"/>
    <lineage>
        <taxon>Eukaryota</taxon>
        <taxon>Fungi</taxon>
        <taxon>Dikarya</taxon>
        <taxon>Ascomycota</taxon>
        <taxon>Pezizomycotina</taxon>
        <taxon>Sordariomycetes</taxon>
        <taxon>Hypocreomycetidae</taxon>
        <taxon>Hypocreales</taxon>
        <taxon>Nectriaceae</taxon>
        <taxon>Fusarium</taxon>
        <taxon>Fusarium incarnatum-equiseti species complex</taxon>
    </lineage>
</organism>
<evidence type="ECO:0000256" key="6">
    <source>
        <dbReference type="SAM" id="MobiDB-lite"/>
    </source>
</evidence>